<proteinExistence type="predicted"/>
<dbReference type="Proteomes" id="UP000796761">
    <property type="component" value="Unassembled WGS sequence"/>
</dbReference>
<evidence type="ECO:0000313" key="1">
    <source>
        <dbReference type="EMBL" id="TRZ15088.1"/>
    </source>
</evidence>
<reference evidence="1" key="1">
    <citation type="submission" date="2019-04" db="EMBL/GenBank/DDBJ databases">
        <title>Genome assembly of Zosterops borbonicus 15179.</title>
        <authorList>
            <person name="Leroy T."/>
            <person name="Anselmetti Y."/>
            <person name="Tilak M.-K."/>
            <person name="Nabholz B."/>
        </authorList>
    </citation>
    <scope>NUCLEOTIDE SEQUENCE</scope>
    <source>
        <strain evidence="1">HGM_15179</strain>
        <tissue evidence="1">Muscle</tissue>
    </source>
</reference>
<dbReference type="EMBL" id="SWJQ01000384">
    <property type="protein sequence ID" value="TRZ15088.1"/>
    <property type="molecule type" value="Genomic_DNA"/>
</dbReference>
<organism evidence="1 2">
    <name type="scientific">Zosterops borbonicus</name>
    <dbReference type="NCBI Taxonomy" id="364589"/>
    <lineage>
        <taxon>Eukaryota</taxon>
        <taxon>Metazoa</taxon>
        <taxon>Chordata</taxon>
        <taxon>Craniata</taxon>
        <taxon>Vertebrata</taxon>
        <taxon>Euteleostomi</taxon>
        <taxon>Archelosauria</taxon>
        <taxon>Archosauria</taxon>
        <taxon>Dinosauria</taxon>
        <taxon>Saurischia</taxon>
        <taxon>Theropoda</taxon>
        <taxon>Coelurosauria</taxon>
        <taxon>Aves</taxon>
        <taxon>Neognathae</taxon>
        <taxon>Neoaves</taxon>
        <taxon>Telluraves</taxon>
        <taxon>Australaves</taxon>
        <taxon>Passeriformes</taxon>
        <taxon>Sylvioidea</taxon>
        <taxon>Zosteropidae</taxon>
        <taxon>Zosterops</taxon>
    </lineage>
</organism>
<dbReference type="AlphaFoldDB" id="A0A8K1GB98"/>
<sequence length="164" mass="18960">MVLHRANLSSPKSLAMLFHIFINSVSIQVDDKWRGVWATKRAWLSNGQQIHPLMDSIMEKSHDGMQDTTAQKRWKSWHMELMEMVCAEPVSSLDDHSISENIMAHIHTSLQMQPKEDSVFSMEEVQHEKERGEREGETEYLHWPVSTQECPQEEGRVGNVTCSQ</sequence>
<gene>
    <name evidence="1" type="ORF">HGM15179_012017</name>
</gene>
<comment type="caution">
    <text evidence="1">The sequence shown here is derived from an EMBL/GenBank/DDBJ whole genome shotgun (WGS) entry which is preliminary data.</text>
</comment>
<evidence type="ECO:0000313" key="2">
    <source>
        <dbReference type="Proteomes" id="UP000796761"/>
    </source>
</evidence>
<keyword evidence="2" id="KW-1185">Reference proteome</keyword>
<protein>
    <submittedName>
        <fullName evidence="1">Uncharacterized protein</fullName>
    </submittedName>
</protein>
<name>A0A8K1GB98_9PASS</name>
<accession>A0A8K1GB98</accession>